<name>A0A8S3J5S9_9BILA</name>
<evidence type="ECO:0000256" key="1">
    <source>
        <dbReference type="SAM" id="MobiDB-lite"/>
    </source>
</evidence>
<sequence length="63" mass="7211">MIEKEVRSAQEKKTGNSSSNGLLSIGFFSRSSVRREDYLKVVETIGVGVGRFMKRFVITRWIE</sequence>
<dbReference type="AlphaFoldDB" id="A0A8S3J5S9"/>
<organism evidence="2 3">
    <name type="scientific">Rotaria magnacalcarata</name>
    <dbReference type="NCBI Taxonomy" id="392030"/>
    <lineage>
        <taxon>Eukaryota</taxon>
        <taxon>Metazoa</taxon>
        <taxon>Spiralia</taxon>
        <taxon>Gnathifera</taxon>
        <taxon>Rotifera</taxon>
        <taxon>Eurotatoria</taxon>
        <taxon>Bdelloidea</taxon>
        <taxon>Philodinida</taxon>
        <taxon>Philodinidae</taxon>
        <taxon>Rotaria</taxon>
    </lineage>
</organism>
<dbReference type="Proteomes" id="UP000681720">
    <property type="component" value="Unassembled WGS sequence"/>
</dbReference>
<feature type="compositionally biased region" description="Basic and acidic residues" evidence="1">
    <location>
        <begin position="1"/>
        <end position="14"/>
    </location>
</feature>
<feature type="non-terminal residue" evidence="2">
    <location>
        <position position="1"/>
    </location>
</feature>
<evidence type="ECO:0000313" key="3">
    <source>
        <dbReference type="Proteomes" id="UP000681720"/>
    </source>
</evidence>
<reference evidence="2" key="1">
    <citation type="submission" date="2021-02" db="EMBL/GenBank/DDBJ databases">
        <authorList>
            <person name="Nowell W R."/>
        </authorList>
    </citation>
    <scope>NUCLEOTIDE SEQUENCE</scope>
</reference>
<accession>A0A8S3J5S9</accession>
<proteinExistence type="predicted"/>
<feature type="region of interest" description="Disordered" evidence="1">
    <location>
        <begin position="1"/>
        <end position="22"/>
    </location>
</feature>
<comment type="caution">
    <text evidence="2">The sequence shown here is derived from an EMBL/GenBank/DDBJ whole genome shotgun (WGS) entry which is preliminary data.</text>
</comment>
<dbReference type="EMBL" id="CAJOBJ010355344">
    <property type="protein sequence ID" value="CAF5213415.1"/>
    <property type="molecule type" value="Genomic_DNA"/>
</dbReference>
<protein>
    <submittedName>
        <fullName evidence="2">Uncharacterized protein</fullName>
    </submittedName>
</protein>
<gene>
    <name evidence="2" type="ORF">GIL414_LOCUS80631</name>
</gene>
<evidence type="ECO:0000313" key="2">
    <source>
        <dbReference type="EMBL" id="CAF5213415.1"/>
    </source>
</evidence>